<keyword evidence="2" id="KW-0963">Cytoplasm</keyword>
<keyword evidence="3" id="KW-0175">Coiled coil</keyword>
<dbReference type="OrthoDB" id="4977at2759"/>
<protein>
    <recommendedName>
        <fullName evidence="7">Dynactin subunit</fullName>
    </recommendedName>
</protein>
<feature type="region of interest" description="Disordered" evidence="4">
    <location>
        <begin position="1"/>
        <end position="56"/>
    </location>
</feature>
<dbReference type="PhylomeDB" id="S7ZSH9"/>
<feature type="compositionally biased region" description="Acidic residues" evidence="4">
    <location>
        <begin position="105"/>
        <end position="119"/>
    </location>
</feature>
<gene>
    <name evidence="5" type="ORF">PDE_08632</name>
</gene>
<evidence type="ECO:0008006" key="7">
    <source>
        <dbReference type="Google" id="ProtNLM"/>
    </source>
</evidence>
<feature type="compositionally biased region" description="Basic and acidic residues" evidence="4">
    <location>
        <begin position="39"/>
        <end position="56"/>
    </location>
</feature>
<evidence type="ECO:0000256" key="4">
    <source>
        <dbReference type="SAM" id="MobiDB-lite"/>
    </source>
</evidence>
<reference evidence="5 6" key="1">
    <citation type="journal article" date="2013" name="PLoS ONE">
        <title>Genomic and secretomic analyses reveal unique features of the lignocellulolytic enzyme system of Penicillium decumbens.</title>
        <authorList>
            <person name="Liu G."/>
            <person name="Zhang L."/>
            <person name="Wei X."/>
            <person name="Zou G."/>
            <person name="Qin Y."/>
            <person name="Ma L."/>
            <person name="Li J."/>
            <person name="Zheng H."/>
            <person name="Wang S."/>
            <person name="Wang C."/>
            <person name="Xun L."/>
            <person name="Zhao G.-P."/>
            <person name="Zhou Z."/>
            <person name="Qu Y."/>
        </authorList>
    </citation>
    <scope>NUCLEOTIDE SEQUENCE [LARGE SCALE GENOMIC DNA]</scope>
    <source>
        <strain evidence="6">114-2 / CGMCC 5302</strain>
    </source>
</reference>
<dbReference type="eggNOG" id="KOG3958">
    <property type="taxonomic scope" value="Eukaryota"/>
</dbReference>
<feature type="compositionally biased region" description="Polar residues" evidence="4">
    <location>
        <begin position="28"/>
        <end position="38"/>
    </location>
</feature>
<dbReference type="GO" id="GO:0005737">
    <property type="term" value="C:cytoplasm"/>
    <property type="evidence" value="ECO:0007669"/>
    <property type="project" value="UniProtKB-SubCell"/>
</dbReference>
<feature type="region of interest" description="Disordered" evidence="4">
    <location>
        <begin position="137"/>
        <end position="175"/>
    </location>
</feature>
<sequence length="516" mass="54521">MAFNKKYAGLPDLDPSPDIYETPDLTDEASTIPATTIRTDSDHDDTTYNSDIDREGVNADQARLHFMGAAVDARGANFSDSISTKRQAYRTREKSQRRRRRREDGTEDVGDLSDSEDESLERRLARLRREVEDLKLQMENRAGSGHNGTSTSLDAGQTAHHHAADGEEPGEAAPLGDGVAELSRALDNLHASSRVNRSGSHYSAANFLTQKLGTSLPGAQTPKQGSSSTGETAASAVTPVSSQTTTAAAPLSQSSLSDAATAGGLLSHAAAFEGRLALLETSMGISSSSNPFVGDGFSEPTLQPVLPTLEQMATRLSTLTSLLVGSHHPASGGSNSNAAIMASTTPNLEALSTRIRKLTADADALASSRKRAADAAKAAQAARLSSGADGDAAPATTADASSAVDDDQLAKIHALYTTLPTIQSLHPLLPSVLERLRSLRACHAGAAHAAESLNELEKRQAEMATEIEQWREGLVAVEERMKQGEGALRSNVETVEPWVRDLEARMARLEGPPGGF</sequence>
<comment type="subcellular location">
    <subcellularLocation>
        <location evidence="1">Cytoplasm</location>
    </subcellularLocation>
</comment>
<feature type="region of interest" description="Disordered" evidence="4">
    <location>
        <begin position="81"/>
        <end position="120"/>
    </location>
</feature>
<evidence type="ECO:0000256" key="3">
    <source>
        <dbReference type="SAM" id="Coils"/>
    </source>
</evidence>
<organism evidence="5 6">
    <name type="scientific">Penicillium oxalicum (strain 114-2 / CGMCC 5302)</name>
    <name type="common">Penicillium decumbens</name>
    <dbReference type="NCBI Taxonomy" id="933388"/>
    <lineage>
        <taxon>Eukaryota</taxon>
        <taxon>Fungi</taxon>
        <taxon>Dikarya</taxon>
        <taxon>Ascomycota</taxon>
        <taxon>Pezizomycotina</taxon>
        <taxon>Eurotiomycetes</taxon>
        <taxon>Eurotiomycetidae</taxon>
        <taxon>Eurotiales</taxon>
        <taxon>Aspergillaceae</taxon>
        <taxon>Penicillium</taxon>
    </lineage>
</organism>
<dbReference type="EMBL" id="KB644415">
    <property type="protein sequence ID" value="EPS33670.1"/>
    <property type="molecule type" value="Genomic_DNA"/>
</dbReference>
<keyword evidence="6" id="KW-1185">Reference proteome</keyword>
<evidence type="ECO:0000313" key="5">
    <source>
        <dbReference type="EMBL" id="EPS33670.1"/>
    </source>
</evidence>
<name>S7ZSH9_PENO1</name>
<evidence type="ECO:0000256" key="1">
    <source>
        <dbReference type="ARBA" id="ARBA00004496"/>
    </source>
</evidence>
<accession>S7ZSH9</accession>
<feature type="coiled-coil region" evidence="3">
    <location>
        <begin position="446"/>
        <end position="473"/>
    </location>
</feature>
<feature type="compositionally biased region" description="Low complexity" evidence="4">
    <location>
        <begin position="225"/>
        <end position="236"/>
    </location>
</feature>
<evidence type="ECO:0000256" key="2">
    <source>
        <dbReference type="ARBA" id="ARBA00022490"/>
    </source>
</evidence>
<evidence type="ECO:0000313" key="6">
    <source>
        <dbReference type="Proteomes" id="UP000019376"/>
    </source>
</evidence>
<dbReference type="GO" id="GO:0007017">
    <property type="term" value="P:microtubule-based process"/>
    <property type="evidence" value="ECO:0007669"/>
    <property type="project" value="InterPro"/>
</dbReference>
<dbReference type="AlphaFoldDB" id="S7ZSH9"/>
<feature type="region of interest" description="Disordered" evidence="4">
    <location>
        <begin position="214"/>
        <end position="241"/>
    </location>
</feature>
<dbReference type="GO" id="GO:0005869">
    <property type="term" value="C:dynactin complex"/>
    <property type="evidence" value="ECO:0007669"/>
    <property type="project" value="InterPro"/>
</dbReference>
<dbReference type="STRING" id="933388.S7ZSH9"/>
<dbReference type="Proteomes" id="UP000019376">
    <property type="component" value="Unassembled WGS sequence"/>
</dbReference>
<dbReference type="Pfam" id="PF04912">
    <property type="entry name" value="Dynamitin"/>
    <property type="match status" value="2"/>
</dbReference>
<dbReference type="InterPro" id="IPR028133">
    <property type="entry name" value="Dynamitin"/>
</dbReference>
<dbReference type="HOGENOM" id="CLU_038287_0_0_1"/>
<feature type="compositionally biased region" description="Polar residues" evidence="4">
    <location>
        <begin position="214"/>
        <end position="224"/>
    </location>
</feature>
<dbReference type="PANTHER" id="PTHR15346">
    <property type="entry name" value="DYNACTIN SUBUNIT"/>
    <property type="match status" value="1"/>
</dbReference>
<proteinExistence type="predicted"/>